<dbReference type="InterPro" id="IPR011761">
    <property type="entry name" value="ATP-grasp"/>
</dbReference>
<sequence>MPSFALDSFARRLAAAAPSSARFGFQGLRAADSIAVEECLPLEFLIACDWGLDGPGWDGRLRYFSVERGGGRRIVWTHASLVQAYDGPLGQEMRAFLRRDDLPRFVVPYRSTEFLARLAGESGGRLSILANPLALKARFDDKVAFREEAARRGLRVPPGEIVEAEGLEAELLKRWGAPMVVTERVGSSGNQTHLIEDAGALRRLREDLTVKLGPGVLVVASAFLPGPAVGATGIVYGGRTWMSHPSVMVTGLAGCAMHRFDYAGSDYGAYLRLPRRAREQIEISTLRIGEWAAASGYKGIFGVDFIVHEGEAYALELNPRMLGTTQLLTELERRENEAPPSVFWHLAGFLGLDAREEAERWLLPLSRPRLEGFQLLLRNTGSSPQRVGASLRPGIYGNLEASPRFLREGVRISELKEPSEVFLTCSPPAEGTVVEPRGVYFKLEGLGTLYDEEVGSIAPWVPRAVESFTRGLAVSELH</sequence>
<dbReference type="GO" id="GO:0046872">
    <property type="term" value="F:metal ion binding"/>
    <property type="evidence" value="ECO:0007669"/>
    <property type="project" value="InterPro"/>
</dbReference>
<dbReference type="GO" id="GO:0005524">
    <property type="term" value="F:ATP binding"/>
    <property type="evidence" value="ECO:0007669"/>
    <property type="project" value="UniProtKB-UniRule"/>
</dbReference>
<dbReference type="Gene3D" id="3.30.470.20">
    <property type="entry name" value="ATP-grasp fold, B domain"/>
    <property type="match status" value="1"/>
</dbReference>
<dbReference type="InterPro" id="IPR003806">
    <property type="entry name" value="ATP-grasp_PylC-type"/>
</dbReference>
<proteinExistence type="predicted"/>
<protein>
    <submittedName>
        <fullName evidence="3">ATP-grasp domain-containing protein</fullName>
    </submittedName>
</protein>
<gene>
    <name evidence="3" type="ORF">HYZ11_11325</name>
</gene>
<dbReference type="Pfam" id="PF02655">
    <property type="entry name" value="ATP-grasp_3"/>
    <property type="match status" value="1"/>
</dbReference>
<dbReference type="EMBL" id="JACPUR010000024">
    <property type="protein sequence ID" value="MBI3128186.1"/>
    <property type="molecule type" value="Genomic_DNA"/>
</dbReference>
<accession>A0A932MQK7</accession>
<comment type="caution">
    <text evidence="3">The sequence shown here is derived from an EMBL/GenBank/DDBJ whole genome shotgun (WGS) entry which is preliminary data.</text>
</comment>
<dbReference type="PROSITE" id="PS50975">
    <property type="entry name" value="ATP_GRASP"/>
    <property type="match status" value="1"/>
</dbReference>
<reference evidence="3" key="1">
    <citation type="submission" date="2020-07" db="EMBL/GenBank/DDBJ databases">
        <title>Huge and variable diversity of episymbiotic CPR bacteria and DPANN archaea in groundwater ecosystems.</title>
        <authorList>
            <person name="He C.Y."/>
            <person name="Keren R."/>
            <person name="Whittaker M."/>
            <person name="Farag I.F."/>
            <person name="Doudna J."/>
            <person name="Cate J.H.D."/>
            <person name="Banfield J.F."/>
        </authorList>
    </citation>
    <scope>NUCLEOTIDE SEQUENCE</scope>
    <source>
        <strain evidence="3">NC_groundwater_763_Ag_S-0.2um_68_21</strain>
    </source>
</reference>
<evidence type="ECO:0000259" key="2">
    <source>
        <dbReference type="PROSITE" id="PS50975"/>
    </source>
</evidence>
<evidence type="ECO:0000313" key="4">
    <source>
        <dbReference type="Proteomes" id="UP000782312"/>
    </source>
</evidence>
<dbReference type="SUPFAM" id="SSF56059">
    <property type="entry name" value="Glutathione synthetase ATP-binding domain-like"/>
    <property type="match status" value="1"/>
</dbReference>
<evidence type="ECO:0000256" key="1">
    <source>
        <dbReference type="PROSITE-ProRule" id="PRU00409"/>
    </source>
</evidence>
<keyword evidence="1" id="KW-0067">ATP-binding</keyword>
<organism evidence="3 4">
    <name type="scientific">Tectimicrobiota bacterium</name>
    <dbReference type="NCBI Taxonomy" id="2528274"/>
    <lineage>
        <taxon>Bacteria</taxon>
        <taxon>Pseudomonadati</taxon>
        <taxon>Nitrospinota/Tectimicrobiota group</taxon>
        <taxon>Candidatus Tectimicrobiota</taxon>
    </lineage>
</organism>
<dbReference type="Proteomes" id="UP000782312">
    <property type="component" value="Unassembled WGS sequence"/>
</dbReference>
<dbReference type="AlphaFoldDB" id="A0A932MQK7"/>
<keyword evidence="1" id="KW-0547">Nucleotide-binding</keyword>
<name>A0A932MQK7_UNCTE</name>
<evidence type="ECO:0000313" key="3">
    <source>
        <dbReference type="EMBL" id="MBI3128186.1"/>
    </source>
</evidence>
<feature type="domain" description="ATP-grasp" evidence="2">
    <location>
        <begin position="146"/>
        <end position="363"/>
    </location>
</feature>